<dbReference type="EMBL" id="BAABFX010000009">
    <property type="protein sequence ID" value="GAA4387675.1"/>
    <property type="molecule type" value="Genomic_DNA"/>
</dbReference>
<comment type="cofactor">
    <cofactor evidence="1">
        <name>pyridoxal 5'-phosphate</name>
        <dbReference type="ChEBI" id="CHEBI:597326"/>
    </cofactor>
</comment>
<dbReference type="Pfam" id="PF00202">
    <property type="entry name" value="Aminotran_3"/>
    <property type="match status" value="1"/>
</dbReference>
<name>A0ABP8JAX9_9MICO</name>
<dbReference type="InterPro" id="IPR005814">
    <property type="entry name" value="Aminotrans_3"/>
</dbReference>
<proteinExistence type="predicted"/>
<keyword evidence="5" id="KW-1185">Reference proteome</keyword>
<evidence type="ECO:0000256" key="2">
    <source>
        <dbReference type="ARBA" id="ARBA00022576"/>
    </source>
</evidence>
<evidence type="ECO:0000256" key="1">
    <source>
        <dbReference type="ARBA" id="ARBA00001933"/>
    </source>
</evidence>
<dbReference type="Proteomes" id="UP001500390">
    <property type="component" value="Unassembled WGS sequence"/>
</dbReference>
<dbReference type="SUPFAM" id="SSF53383">
    <property type="entry name" value="PLP-dependent transferases"/>
    <property type="match status" value="1"/>
</dbReference>
<keyword evidence="2" id="KW-0032">Aminotransferase</keyword>
<keyword evidence="3" id="KW-0808">Transferase</keyword>
<dbReference type="InterPro" id="IPR050103">
    <property type="entry name" value="Class-III_PLP-dep_AT"/>
</dbReference>
<evidence type="ECO:0000256" key="3">
    <source>
        <dbReference type="ARBA" id="ARBA00022679"/>
    </source>
</evidence>
<dbReference type="PANTHER" id="PTHR11986">
    <property type="entry name" value="AMINOTRANSFERASE CLASS III"/>
    <property type="match status" value="1"/>
</dbReference>
<protein>
    <submittedName>
        <fullName evidence="4">Uncharacterized protein</fullName>
    </submittedName>
</protein>
<reference evidence="5" key="1">
    <citation type="journal article" date="2019" name="Int. J. Syst. Evol. Microbiol.">
        <title>The Global Catalogue of Microorganisms (GCM) 10K type strain sequencing project: providing services to taxonomists for standard genome sequencing and annotation.</title>
        <authorList>
            <consortium name="The Broad Institute Genomics Platform"/>
            <consortium name="The Broad Institute Genome Sequencing Center for Infectious Disease"/>
            <person name="Wu L."/>
            <person name="Ma J."/>
        </authorList>
    </citation>
    <scope>NUCLEOTIDE SEQUENCE [LARGE SCALE GENOMIC DNA]</scope>
    <source>
        <strain evidence="5">JCM 17738</strain>
    </source>
</reference>
<dbReference type="InterPro" id="IPR015424">
    <property type="entry name" value="PyrdxlP-dep_Trfase"/>
</dbReference>
<dbReference type="InterPro" id="IPR015421">
    <property type="entry name" value="PyrdxlP-dep_Trfase_major"/>
</dbReference>
<dbReference type="PANTHER" id="PTHR11986:SF79">
    <property type="entry name" value="ACETYLORNITHINE AMINOTRANSFERASE, MITOCHONDRIAL"/>
    <property type="match status" value="1"/>
</dbReference>
<gene>
    <name evidence="4" type="ORF">GCM10023153_02240</name>
</gene>
<organism evidence="4 5">
    <name type="scientific">Ornithinibacter aureus</name>
    <dbReference type="NCBI Taxonomy" id="622664"/>
    <lineage>
        <taxon>Bacteria</taxon>
        <taxon>Bacillati</taxon>
        <taxon>Actinomycetota</taxon>
        <taxon>Actinomycetes</taxon>
        <taxon>Micrococcales</taxon>
        <taxon>Intrasporangiaceae</taxon>
        <taxon>Ornithinibacter</taxon>
    </lineage>
</organism>
<evidence type="ECO:0000313" key="4">
    <source>
        <dbReference type="EMBL" id="GAA4387675.1"/>
    </source>
</evidence>
<accession>A0ABP8JAX9</accession>
<evidence type="ECO:0000313" key="5">
    <source>
        <dbReference type="Proteomes" id="UP001500390"/>
    </source>
</evidence>
<comment type="caution">
    <text evidence="4">The sequence shown here is derived from an EMBL/GenBank/DDBJ whole genome shotgun (WGS) entry which is preliminary data.</text>
</comment>
<dbReference type="Gene3D" id="3.40.640.10">
    <property type="entry name" value="Type I PLP-dependent aspartate aminotransferase-like (Major domain)"/>
    <property type="match status" value="1"/>
</dbReference>
<sequence length="74" mass="8295">MLELPEGYLAALADHCRARGMLLVVDEAQTGLGRTGTMFAVERDGMTPDILTLSKTLDPHFKRLDFVFKFPGRR</sequence>